<evidence type="ECO:0000313" key="1">
    <source>
        <dbReference type="EMBL" id="KAI4859596.1"/>
    </source>
</evidence>
<sequence>MANCTASTWTTQPRSIESGHGALLYAGLIILSIVLLTFRPNGLTANVPVVGRSCSWEPALVTRFKFFLFSSNIIRDGYLKHKNRAFVVRGIDNDILILSNKYVNELKNLPTSTLSSMEMLTKAMGGRYTGFDTAAKTNIYTRALMFGTNAHLDKLHTPIKEEVDIALHALDPVPNHWAVITDDFDELIRTITTQVTARVLVGPDLCRNKQWKSLSLNFTQKVFVVAFHLRLMPWILRPLAWVFLLVNPAWYSVRNDLSNSKRLLRPLIEAHKAAESVGTQDDSPPTVLEWMVSNARTELEANLDTITCLQTLLIVASTFALSHTISMIFYDLCDYPQYIQELREEAEQCFKQSGRWDRSTLDNMRKIESFMCESQRLNPSMMLTFNRVALKPITLSDGILIPAGTRISMAARDIMLDPDIIPEAGKFDPWRSLRAREQPNASMKHRFGTLSPNVLHFGSGTQACSGRQLAQVVAKMIFVSVLVNWDFRFAEGQQRPQNFSIDEFIITMPGSRKLEMKRREHVNYK</sequence>
<evidence type="ECO:0000313" key="2">
    <source>
        <dbReference type="Proteomes" id="UP001497700"/>
    </source>
</evidence>
<accession>A0ACB9YJL7</accession>
<organism evidence="1 2">
    <name type="scientific">Hypoxylon rubiginosum</name>
    <dbReference type="NCBI Taxonomy" id="110542"/>
    <lineage>
        <taxon>Eukaryota</taxon>
        <taxon>Fungi</taxon>
        <taxon>Dikarya</taxon>
        <taxon>Ascomycota</taxon>
        <taxon>Pezizomycotina</taxon>
        <taxon>Sordariomycetes</taxon>
        <taxon>Xylariomycetidae</taxon>
        <taxon>Xylariales</taxon>
        <taxon>Hypoxylaceae</taxon>
        <taxon>Hypoxylon</taxon>
    </lineage>
</organism>
<reference evidence="1 2" key="1">
    <citation type="journal article" date="2022" name="New Phytol.">
        <title>Ecological generalism drives hyperdiversity of secondary metabolite gene clusters in xylarialean endophytes.</title>
        <authorList>
            <person name="Franco M.E.E."/>
            <person name="Wisecaver J.H."/>
            <person name="Arnold A.E."/>
            <person name="Ju Y.M."/>
            <person name="Slot J.C."/>
            <person name="Ahrendt S."/>
            <person name="Moore L.P."/>
            <person name="Eastman K.E."/>
            <person name="Scott K."/>
            <person name="Konkel Z."/>
            <person name="Mondo S.J."/>
            <person name="Kuo A."/>
            <person name="Hayes R.D."/>
            <person name="Haridas S."/>
            <person name="Andreopoulos B."/>
            <person name="Riley R."/>
            <person name="LaButti K."/>
            <person name="Pangilinan J."/>
            <person name="Lipzen A."/>
            <person name="Amirebrahimi M."/>
            <person name="Yan J."/>
            <person name="Adam C."/>
            <person name="Keymanesh K."/>
            <person name="Ng V."/>
            <person name="Louie K."/>
            <person name="Northen T."/>
            <person name="Drula E."/>
            <person name="Henrissat B."/>
            <person name="Hsieh H.M."/>
            <person name="Youens-Clark K."/>
            <person name="Lutzoni F."/>
            <person name="Miadlikowska J."/>
            <person name="Eastwood D.C."/>
            <person name="Hamelin R.C."/>
            <person name="Grigoriev I.V."/>
            <person name="U'Ren J.M."/>
        </authorList>
    </citation>
    <scope>NUCLEOTIDE SEQUENCE [LARGE SCALE GENOMIC DNA]</scope>
    <source>
        <strain evidence="1 2">CBS 119005</strain>
    </source>
</reference>
<gene>
    <name evidence="1" type="ORF">F4820DRAFT_439276</name>
</gene>
<proteinExistence type="predicted"/>
<name>A0ACB9YJL7_9PEZI</name>
<dbReference type="EMBL" id="MU393624">
    <property type="protein sequence ID" value="KAI4859596.1"/>
    <property type="molecule type" value="Genomic_DNA"/>
</dbReference>
<dbReference type="Proteomes" id="UP001497700">
    <property type="component" value="Unassembled WGS sequence"/>
</dbReference>
<keyword evidence="2" id="KW-1185">Reference proteome</keyword>
<comment type="caution">
    <text evidence="1">The sequence shown here is derived from an EMBL/GenBank/DDBJ whole genome shotgun (WGS) entry which is preliminary data.</text>
</comment>
<protein>
    <submittedName>
        <fullName evidence="1">Cytochrome P450</fullName>
    </submittedName>
</protein>